<dbReference type="PANTHER" id="PTHR43080:SF2">
    <property type="entry name" value="CBS DOMAIN-CONTAINING PROTEIN"/>
    <property type="match status" value="1"/>
</dbReference>
<dbReference type="AlphaFoldDB" id="A0A660SEN6"/>
<sequence length="160" mass="18478">MAKRRRLVREVMAREVITVNRYEQFRNILIKCSTCHTFPVILVVDDEGRLIGKVSISNIIDVFRIHEPEILKTIPFLRDDEINIFDFDLPPELGYLLLVEDIMEADCLSVTDDTTIEEAYRIMKLNRLDQLPVVDKEGRLVGMIGVFDIVQAVFKDLGII</sequence>
<evidence type="ECO:0000313" key="5">
    <source>
        <dbReference type="Proteomes" id="UP000268469"/>
    </source>
</evidence>
<dbReference type="EMBL" id="QNBE01000096">
    <property type="protein sequence ID" value="RKX69249.1"/>
    <property type="molecule type" value="Genomic_DNA"/>
</dbReference>
<organism evidence="4 5">
    <name type="scientific">candidate division WOR-3 bacterium</name>
    <dbReference type="NCBI Taxonomy" id="2052148"/>
    <lineage>
        <taxon>Bacteria</taxon>
        <taxon>Bacteria division WOR-3</taxon>
    </lineage>
</organism>
<evidence type="ECO:0000313" key="4">
    <source>
        <dbReference type="EMBL" id="RKX69249.1"/>
    </source>
</evidence>
<comment type="caution">
    <text evidence="4">The sequence shown here is derived from an EMBL/GenBank/DDBJ whole genome shotgun (WGS) entry which is preliminary data.</text>
</comment>
<accession>A0A660SEN6</accession>
<dbReference type="Pfam" id="PF00571">
    <property type="entry name" value="CBS"/>
    <property type="match status" value="2"/>
</dbReference>
<dbReference type="Gene3D" id="3.10.580.10">
    <property type="entry name" value="CBS-domain"/>
    <property type="match status" value="2"/>
</dbReference>
<dbReference type="InterPro" id="IPR051257">
    <property type="entry name" value="Diverse_CBS-Domain"/>
</dbReference>
<dbReference type="PROSITE" id="PS51371">
    <property type="entry name" value="CBS"/>
    <property type="match status" value="2"/>
</dbReference>
<dbReference type="SMART" id="SM00116">
    <property type="entry name" value="CBS"/>
    <property type="match status" value="2"/>
</dbReference>
<protein>
    <recommendedName>
        <fullName evidence="3">CBS domain-containing protein</fullName>
    </recommendedName>
</protein>
<feature type="domain" description="CBS" evidence="3">
    <location>
        <begin position="12"/>
        <end position="73"/>
    </location>
</feature>
<evidence type="ECO:0000259" key="3">
    <source>
        <dbReference type="PROSITE" id="PS51371"/>
    </source>
</evidence>
<feature type="domain" description="CBS" evidence="3">
    <location>
        <begin position="103"/>
        <end position="159"/>
    </location>
</feature>
<proteinExistence type="predicted"/>
<dbReference type="SUPFAM" id="SSF54631">
    <property type="entry name" value="CBS-domain pair"/>
    <property type="match status" value="1"/>
</dbReference>
<keyword evidence="1 2" id="KW-0129">CBS domain</keyword>
<evidence type="ECO:0000256" key="2">
    <source>
        <dbReference type="PROSITE-ProRule" id="PRU00703"/>
    </source>
</evidence>
<name>A0A660SEN6_UNCW3</name>
<dbReference type="PANTHER" id="PTHR43080">
    <property type="entry name" value="CBS DOMAIN-CONTAINING PROTEIN CBSX3, MITOCHONDRIAL"/>
    <property type="match status" value="1"/>
</dbReference>
<dbReference type="Proteomes" id="UP000268469">
    <property type="component" value="Unassembled WGS sequence"/>
</dbReference>
<evidence type="ECO:0000256" key="1">
    <source>
        <dbReference type="ARBA" id="ARBA00023122"/>
    </source>
</evidence>
<dbReference type="InterPro" id="IPR000644">
    <property type="entry name" value="CBS_dom"/>
</dbReference>
<gene>
    <name evidence="4" type="ORF">DRP53_08760</name>
</gene>
<dbReference type="InterPro" id="IPR046342">
    <property type="entry name" value="CBS_dom_sf"/>
</dbReference>
<reference evidence="4 5" key="1">
    <citation type="submission" date="2018-06" db="EMBL/GenBank/DDBJ databases">
        <title>Extensive metabolic versatility and redundancy in microbially diverse, dynamic hydrothermal sediments.</title>
        <authorList>
            <person name="Dombrowski N."/>
            <person name="Teske A."/>
            <person name="Baker B.J."/>
        </authorList>
    </citation>
    <scope>NUCLEOTIDE SEQUENCE [LARGE SCALE GENOMIC DNA]</scope>
    <source>
        <strain evidence="4">B36_G15</strain>
    </source>
</reference>